<dbReference type="Proteomes" id="UP000037854">
    <property type="component" value="Unassembled WGS sequence"/>
</dbReference>
<comment type="caution">
    <text evidence="2">The sequence shown here is derived from an EMBL/GenBank/DDBJ whole genome shotgun (WGS) entry which is preliminary data.</text>
</comment>
<keyword evidence="3" id="KW-1185">Reference proteome</keyword>
<dbReference type="RefSeq" id="WP_047185720.1">
    <property type="nucleotide sequence ID" value="NZ_JBHTKV010000034.1"/>
</dbReference>
<keyword evidence="1" id="KW-1133">Transmembrane helix</keyword>
<keyword evidence="1" id="KW-0812">Transmembrane</keyword>
<dbReference type="EMBL" id="LGTK01000026">
    <property type="protein sequence ID" value="KPH75175.1"/>
    <property type="molecule type" value="Genomic_DNA"/>
</dbReference>
<proteinExistence type="predicted"/>
<keyword evidence="1" id="KW-0472">Membrane</keyword>
<reference evidence="2 3" key="1">
    <citation type="submission" date="2015-07" db="EMBL/GenBank/DDBJ databases">
        <title>High-quality draft genome sequence of Oceanobacillus caeni HM6, a bacillus isolated from a human feces.</title>
        <authorList>
            <person name="Kumar J."/>
            <person name="Verma M.K."/>
            <person name="Pandey R."/>
            <person name="Bhambi M."/>
            <person name="Chauhan N."/>
        </authorList>
    </citation>
    <scope>NUCLEOTIDE SEQUENCE [LARGE SCALE GENOMIC DNA]</scope>
    <source>
        <strain evidence="2 3">HM6</strain>
    </source>
</reference>
<name>A0ABR5MJA1_9BACI</name>
<gene>
    <name evidence="2" type="ORF">AFL42_09135</name>
</gene>
<protein>
    <submittedName>
        <fullName evidence="2">Uncharacterized protein</fullName>
    </submittedName>
</protein>
<organism evidence="2 3">
    <name type="scientific">Oceanobacillus caeni</name>
    <dbReference type="NCBI Taxonomy" id="405946"/>
    <lineage>
        <taxon>Bacteria</taxon>
        <taxon>Bacillati</taxon>
        <taxon>Bacillota</taxon>
        <taxon>Bacilli</taxon>
        <taxon>Bacillales</taxon>
        <taxon>Bacillaceae</taxon>
        <taxon>Oceanobacillus</taxon>
    </lineage>
</organism>
<feature type="transmembrane region" description="Helical" evidence="1">
    <location>
        <begin position="12"/>
        <end position="33"/>
    </location>
</feature>
<sequence length="68" mass="8071">MEVFFITFWGRLLGQLALTFVIWIAMAVFYSDMNQGSKLIFYLVTSWLLFIFVVVIKTWLTNRKENAK</sequence>
<evidence type="ECO:0000313" key="3">
    <source>
        <dbReference type="Proteomes" id="UP000037854"/>
    </source>
</evidence>
<evidence type="ECO:0000313" key="2">
    <source>
        <dbReference type="EMBL" id="KPH75175.1"/>
    </source>
</evidence>
<accession>A0ABR5MJA1</accession>
<feature type="transmembrane region" description="Helical" evidence="1">
    <location>
        <begin position="39"/>
        <end position="60"/>
    </location>
</feature>
<evidence type="ECO:0000256" key="1">
    <source>
        <dbReference type="SAM" id="Phobius"/>
    </source>
</evidence>